<dbReference type="CDD" id="cd22584">
    <property type="entry name" value="Rcat_RBR_unk"/>
    <property type="match status" value="1"/>
</dbReference>
<dbReference type="GeneID" id="26258075"/>
<proteinExistence type="predicted"/>
<organism evidence="11 12">
    <name type="scientific">Bipolaris victoriae (strain FI3)</name>
    <name type="common">Victoria blight of oats agent</name>
    <name type="synonym">Cochliobolus victoriae</name>
    <dbReference type="NCBI Taxonomy" id="930091"/>
    <lineage>
        <taxon>Eukaryota</taxon>
        <taxon>Fungi</taxon>
        <taxon>Dikarya</taxon>
        <taxon>Ascomycota</taxon>
        <taxon>Pezizomycotina</taxon>
        <taxon>Dothideomycetes</taxon>
        <taxon>Pleosporomycetidae</taxon>
        <taxon>Pleosporales</taxon>
        <taxon>Pleosporineae</taxon>
        <taxon>Pleosporaceae</taxon>
        <taxon>Bipolaris</taxon>
    </lineage>
</organism>
<dbReference type="SUPFAM" id="SSF57850">
    <property type="entry name" value="RING/U-box"/>
    <property type="match status" value="1"/>
</dbReference>
<dbReference type="RefSeq" id="XP_014562408.1">
    <property type="nucleotide sequence ID" value="XM_014706922.1"/>
</dbReference>
<gene>
    <name evidence="11" type="ORF">COCVIDRAFT_84279</name>
</gene>
<evidence type="ECO:0000256" key="6">
    <source>
        <dbReference type="ARBA" id="ARBA00022840"/>
    </source>
</evidence>
<keyword evidence="5" id="KW-0418">Kinase</keyword>
<evidence type="ECO:0000259" key="10">
    <source>
        <dbReference type="PROSITE" id="PS50011"/>
    </source>
</evidence>
<keyword evidence="6" id="KW-0067">ATP-binding</keyword>
<evidence type="ECO:0000313" key="12">
    <source>
        <dbReference type="Proteomes" id="UP000054337"/>
    </source>
</evidence>
<dbReference type="AlphaFoldDB" id="W7EXK4"/>
<feature type="compositionally biased region" description="Pro residues" evidence="9">
    <location>
        <begin position="229"/>
        <end position="244"/>
    </location>
</feature>
<protein>
    <recommendedName>
        <fullName evidence="1">non-specific serine/threonine protein kinase</fullName>
        <ecNumber evidence="1">2.7.11.1</ecNumber>
    </recommendedName>
</protein>
<dbReference type="InterPro" id="IPR000719">
    <property type="entry name" value="Prot_kinase_dom"/>
</dbReference>
<evidence type="ECO:0000256" key="7">
    <source>
        <dbReference type="ARBA" id="ARBA00047899"/>
    </source>
</evidence>
<dbReference type="EC" id="2.7.11.1" evidence="1"/>
<feature type="region of interest" description="Disordered" evidence="9">
    <location>
        <begin position="221"/>
        <end position="244"/>
    </location>
</feature>
<dbReference type="PANTHER" id="PTHR43671">
    <property type="entry name" value="SERINE/THREONINE-PROTEIN KINASE NEK"/>
    <property type="match status" value="1"/>
</dbReference>
<dbReference type="Pfam" id="PF22191">
    <property type="entry name" value="IBR_1"/>
    <property type="match status" value="1"/>
</dbReference>
<evidence type="ECO:0000256" key="4">
    <source>
        <dbReference type="ARBA" id="ARBA00022741"/>
    </source>
</evidence>
<dbReference type="GO" id="GO:0004674">
    <property type="term" value="F:protein serine/threonine kinase activity"/>
    <property type="evidence" value="ECO:0007669"/>
    <property type="project" value="UniProtKB-KW"/>
</dbReference>
<keyword evidence="3" id="KW-0808">Transferase</keyword>
<accession>W7EXK4</accession>
<comment type="catalytic activity">
    <reaction evidence="7">
        <text>L-threonyl-[protein] + ATP = O-phospho-L-threonyl-[protein] + ADP + H(+)</text>
        <dbReference type="Rhea" id="RHEA:46608"/>
        <dbReference type="Rhea" id="RHEA-COMP:11060"/>
        <dbReference type="Rhea" id="RHEA-COMP:11605"/>
        <dbReference type="ChEBI" id="CHEBI:15378"/>
        <dbReference type="ChEBI" id="CHEBI:30013"/>
        <dbReference type="ChEBI" id="CHEBI:30616"/>
        <dbReference type="ChEBI" id="CHEBI:61977"/>
        <dbReference type="ChEBI" id="CHEBI:456216"/>
        <dbReference type="EC" id="2.7.11.1"/>
    </reaction>
</comment>
<dbReference type="Gene3D" id="1.20.120.1750">
    <property type="match status" value="1"/>
</dbReference>
<dbReference type="Pfam" id="PF00069">
    <property type="entry name" value="Pkinase"/>
    <property type="match status" value="1"/>
</dbReference>
<evidence type="ECO:0000313" key="11">
    <source>
        <dbReference type="EMBL" id="EUN32816.1"/>
    </source>
</evidence>
<dbReference type="PROSITE" id="PS00108">
    <property type="entry name" value="PROTEIN_KINASE_ST"/>
    <property type="match status" value="1"/>
</dbReference>
<evidence type="ECO:0000256" key="1">
    <source>
        <dbReference type="ARBA" id="ARBA00012513"/>
    </source>
</evidence>
<feature type="domain" description="Protein kinase" evidence="10">
    <location>
        <begin position="299"/>
        <end position="675"/>
    </location>
</feature>
<keyword evidence="4" id="KW-0547">Nucleotide-binding</keyword>
<evidence type="ECO:0000256" key="5">
    <source>
        <dbReference type="ARBA" id="ARBA00022777"/>
    </source>
</evidence>
<dbReference type="SUPFAM" id="SSF56112">
    <property type="entry name" value="Protein kinase-like (PK-like)"/>
    <property type="match status" value="1"/>
</dbReference>
<dbReference type="InterPro" id="IPR008271">
    <property type="entry name" value="Ser/Thr_kinase_AS"/>
</dbReference>
<evidence type="ECO:0000256" key="2">
    <source>
        <dbReference type="ARBA" id="ARBA00022527"/>
    </source>
</evidence>
<comment type="catalytic activity">
    <reaction evidence="8">
        <text>L-seryl-[protein] + ATP = O-phospho-L-seryl-[protein] + ADP + H(+)</text>
        <dbReference type="Rhea" id="RHEA:17989"/>
        <dbReference type="Rhea" id="RHEA-COMP:9863"/>
        <dbReference type="Rhea" id="RHEA-COMP:11604"/>
        <dbReference type="ChEBI" id="CHEBI:15378"/>
        <dbReference type="ChEBI" id="CHEBI:29999"/>
        <dbReference type="ChEBI" id="CHEBI:30616"/>
        <dbReference type="ChEBI" id="CHEBI:83421"/>
        <dbReference type="ChEBI" id="CHEBI:456216"/>
        <dbReference type="EC" id="2.7.11.1"/>
    </reaction>
</comment>
<feature type="region of interest" description="Disordered" evidence="9">
    <location>
        <begin position="1"/>
        <end position="93"/>
    </location>
</feature>
<feature type="compositionally biased region" description="Basic residues" evidence="9">
    <location>
        <begin position="40"/>
        <end position="56"/>
    </location>
</feature>
<dbReference type="GO" id="GO:0005524">
    <property type="term" value="F:ATP binding"/>
    <property type="evidence" value="ECO:0007669"/>
    <property type="project" value="UniProtKB-KW"/>
</dbReference>
<dbReference type="InterPro" id="IPR050660">
    <property type="entry name" value="NEK_Ser/Thr_kinase"/>
</dbReference>
<dbReference type="PROSITE" id="PS50011">
    <property type="entry name" value="PROTEIN_KINASE_DOM"/>
    <property type="match status" value="1"/>
</dbReference>
<dbReference type="OrthoDB" id="1431934at2759"/>
<reference evidence="11 12" key="1">
    <citation type="journal article" date="2013" name="PLoS Genet.">
        <title>Comparative genome structure, secondary metabolite, and effector coding capacity across Cochliobolus pathogens.</title>
        <authorList>
            <person name="Condon B.J."/>
            <person name="Leng Y."/>
            <person name="Wu D."/>
            <person name="Bushley K.E."/>
            <person name="Ohm R.A."/>
            <person name="Otillar R."/>
            <person name="Martin J."/>
            <person name="Schackwitz W."/>
            <person name="Grimwood J."/>
            <person name="MohdZainudin N."/>
            <person name="Xue C."/>
            <person name="Wang R."/>
            <person name="Manning V.A."/>
            <person name="Dhillon B."/>
            <person name="Tu Z.J."/>
            <person name="Steffenson B.J."/>
            <person name="Salamov A."/>
            <person name="Sun H."/>
            <person name="Lowry S."/>
            <person name="LaButti K."/>
            <person name="Han J."/>
            <person name="Copeland A."/>
            <person name="Lindquist E."/>
            <person name="Barry K."/>
            <person name="Schmutz J."/>
            <person name="Baker S.E."/>
            <person name="Ciuffetti L.M."/>
            <person name="Grigoriev I.V."/>
            <person name="Zhong S."/>
            <person name="Turgeon B.G."/>
        </authorList>
    </citation>
    <scope>NUCLEOTIDE SEQUENCE [LARGE SCALE GENOMIC DNA]</scope>
    <source>
        <strain evidence="11 12">FI3</strain>
    </source>
</reference>
<dbReference type="Gene3D" id="1.10.510.10">
    <property type="entry name" value="Transferase(Phosphotransferase) domain 1"/>
    <property type="match status" value="1"/>
</dbReference>
<keyword evidence="12" id="KW-1185">Reference proteome</keyword>
<feature type="compositionally biased region" description="Low complexity" evidence="9">
    <location>
        <begin position="8"/>
        <end position="20"/>
    </location>
</feature>
<name>W7EXK4_BIPV3</name>
<dbReference type="PANTHER" id="PTHR43671:SF98">
    <property type="entry name" value="SERINE_THREONINE-PROTEIN KINASE NEK11"/>
    <property type="match status" value="1"/>
</dbReference>
<dbReference type="InterPro" id="IPR011009">
    <property type="entry name" value="Kinase-like_dom_sf"/>
</dbReference>
<evidence type="ECO:0000256" key="8">
    <source>
        <dbReference type="ARBA" id="ARBA00048679"/>
    </source>
</evidence>
<dbReference type="HOGENOM" id="CLU_457803_0_0_1"/>
<keyword evidence="2" id="KW-0723">Serine/threonine-protein kinase</keyword>
<evidence type="ECO:0000256" key="9">
    <source>
        <dbReference type="SAM" id="MobiDB-lite"/>
    </source>
</evidence>
<dbReference type="EMBL" id="KI968692">
    <property type="protein sequence ID" value="EUN32816.1"/>
    <property type="molecule type" value="Genomic_DNA"/>
</dbReference>
<dbReference type="Proteomes" id="UP000054337">
    <property type="component" value="Unassembled WGS sequence"/>
</dbReference>
<dbReference type="SMART" id="SM00220">
    <property type="entry name" value="S_TKc"/>
    <property type="match status" value="1"/>
</dbReference>
<sequence>MAPPKPAPASSAVPSSTPNTPHLPLRCGTCKSPLADPDKKRKVSRQQRRDGAHKRKASDTALDVPNQKPRISKPNKTENHHQTTPPRAHRCGSQIEKTTGCDHMTCKCGFEFCYVCRAPYAGPRGIRMIMARKNKNNPRVPPWVTPKPYFKHAARAFKDAHRPHWTPKTIWDGDQLTRDYYSARKGKDKLYGLPPGRDIIPGNPYNVQDATHARAHKTLPLRRDARGNPIPPAPAAPPLPLPQPRPRNNYPYDFWPQEPWHPDPIDEARDMTMKFVSQNTNIFLETKPCQWPVRDETDMRGAKWLGHGSYGCAGLWCQVDPANVIQRRFVIKEARMHKGDWRDPLNWRDQIPREIRIHQLVDNNRANDVYGHGTIIEHYGYRLMMRQRRYRIYLAYYEGGNLYSALRDRMPDLELMNLFSPPPTLESKDPEGYLWDVKLRCYRAPDGKLPPILPERLICYIIDSLAKACQILHFGQVDYELMAPGAKRITHRDIKPDNIFISPSATKAEFPTFVLADLGLAFYSHERVEDDDLNYGDHAPPDNPDQYTWSNERFDHRYAPELYEKTQEKNPYPIGEKTDVWQIGAVLFWLLTNGFEDSIHGPKAFLGLLPNYISRPERCPPIEGHIINDRFDYEAHPKLLRYAPALVKLCARCVNWDPHDRPSLLDIREELTQILDADLNMSVDRDYGPLMPSEEKEFIIGQHYPYYPQGGL</sequence>
<evidence type="ECO:0000256" key="3">
    <source>
        <dbReference type="ARBA" id="ARBA00022679"/>
    </source>
</evidence>